<dbReference type="PROSITE" id="PS50092">
    <property type="entry name" value="TSP1"/>
    <property type="match status" value="2"/>
</dbReference>
<dbReference type="InterPro" id="IPR004850">
    <property type="entry name" value="NtA_dom"/>
</dbReference>
<keyword evidence="4" id="KW-0677">Repeat</keyword>
<evidence type="ECO:0000313" key="10">
    <source>
        <dbReference type="EMBL" id="EEN54121.1"/>
    </source>
</evidence>
<dbReference type="PROSITE" id="PS51121">
    <property type="entry name" value="NTA"/>
    <property type="match status" value="1"/>
</dbReference>
<dbReference type="Pfam" id="PF03146">
    <property type="entry name" value="NtA"/>
    <property type="match status" value="1"/>
</dbReference>
<keyword evidence="5 6" id="KW-1015">Disulfide bond</keyword>
<evidence type="ECO:0000256" key="6">
    <source>
        <dbReference type="PROSITE-ProRule" id="PRU00076"/>
    </source>
</evidence>
<dbReference type="CDD" id="cd00054">
    <property type="entry name" value="EGF_CA"/>
    <property type="match status" value="1"/>
</dbReference>
<evidence type="ECO:0000256" key="2">
    <source>
        <dbReference type="ARBA" id="ARBA00022525"/>
    </source>
</evidence>
<feature type="disulfide bond" evidence="6">
    <location>
        <begin position="614"/>
        <end position="623"/>
    </location>
</feature>
<evidence type="ECO:0000256" key="7">
    <source>
        <dbReference type="SAM" id="MobiDB-lite"/>
    </source>
</evidence>
<dbReference type="Gene3D" id="2.60.120.200">
    <property type="match status" value="1"/>
</dbReference>
<dbReference type="Gene3D" id="2.10.25.10">
    <property type="entry name" value="Laminin"/>
    <property type="match status" value="1"/>
</dbReference>
<dbReference type="InParanoid" id="C3Z062"/>
<feature type="region of interest" description="Disordered" evidence="7">
    <location>
        <begin position="990"/>
        <end position="1009"/>
    </location>
</feature>
<proteinExistence type="predicted"/>
<feature type="domain" description="EGF-like" evidence="8">
    <location>
        <begin position="593"/>
        <end position="624"/>
    </location>
</feature>
<dbReference type="SMART" id="SM00209">
    <property type="entry name" value="TSP1"/>
    <property type="match status" value="2"/>
</dbReference>
<dbReference type="GO" id="GO:0043236">
    <property type="term" value="F:laminin binding"/>
    <property type="evidence" value="ECO:0007669"/>
    <property type="project" value="InterPro"/>
</dbReference>
<dbReference type="InterPro" id="IPR048287">
    <property type="entry name" value="TSPN-like_N"/>
</dbReference>
<dbReference type="PROSITE" id="PS00022">
    <property type="entry name" value="EGF_1"/>
    <property type="match status" value="1"/>
</dbReference>
<accession>C3Z062</accession>
<dbReference type="SUPFAM" id="SSF49899">
    <property type="entry name" value="Concanavalin A-like lectins/glucanases"/>
    <property type="match status" value="1"/>
</dbReference>
<dbReference type="GO" id="GO:0043113">
    <property type="term" value="P:receptor clustering"/>
    <property type="evidence" value="ECO:0007669"/>
    <property type="project" value="InterPro"/>
</dbReference>
<comment type="subcellular location">
    <subcellularLocation>
        <location evidence="1">Secreted</location>
    </subcellularLocation>
</comment>
<dbReference type="SUPFAM" id="SSF57196">
    <property type="entry name" value="EGF/Laminin"/>
    <property type="match status" value="1"/>
</dbReference>
<dbReference type="SUPFAM" id="SSF50242">
    <property type="entry name" value="TIMP-like"/>
    <property type="match status" value="1"/>
</dbReference>
<dbReference type="SMART" id="SM00210">
    <property type="entry name" value="TSPN"/>
    <property type="match status" value="1"/>
</dbReference>
<dbReference type="InterPro" id="IPR013320">
    <property type="entry name" value="ConA-like_dom_sf"/>
</dbReference>
<gene>
    <name evidence="10" type="ORF">BRAFLDRAFT_85673</name>
</gene>
<dbReference type="InterPro" id="IPR036383">
    <property type="entry name" value="TSP1_rpt_sf"/>
</dbReference>
<dbReference type="PANTHER" id="PTHR22906">
    <property type="entry name" value="PROPERDIN"/>
    <property type="match status" value="1"/>
</dbReference>
<dbReference type="InterPro" id="IPR000884">
    <property type="entry name" value="TSP1_rpt"/>
</dbReference>
<keyword evidence="2" id="KW-0964">Secreted</keyword>
<dbReference type="InterPro" id="IPR000742">
    <property type="entry name" value="EGF"/>
</dbReference>
<sequence>MLLRDTVLPRSVVFIFMFPVFLDVVGGCIELLNGWDPVPVAERARRADVVLSGTVVRTDALPRQPGLTYSARVRVRTVLKGKSRLREIPAISDQPRVYNVSNFGRRAQCYSEVTQGDDVIFFLGIFREGELAARYDDIFGATADLTRENEEEILLGLGWRPWSDWQPCSQSCGGGVQTRSRTCDKSVVESCEGVSKENRSCNKFKCDVEAPITDRSAGEPPSSLFEAHHLNKTCWHETPNPSRFPIRWQQPLLTSGRQVFSTVSDKIGGNISPTVVPLQPHGFRLYCNGATPPSMTQQGGEAVRTVGSKSKGVKDLLRFVDVSNVPRSKERPSAFLFDNIRELPFPTAILFPKSFPSDFSVIATAKPREGSRGFLTTVASSSGETQIAIEVGNMPTFRYAELGGKPTSGSPRFSVDLSDGKWHQFSFRVQGSEVTFYMDCVFEMTEKIQRSENPYIDNSGILTIGPNFQGELEQLVFSDDPSYAALQCPISGQSGDEDTKILEEVTTFANDIVPLLPETEPRPRFATSTIPAVTSRKMAPEVQKPVVLWTPWSPCSVTCGAGQRTRVSYCSGNEIRADCSRTEIAACVMAKCPGACTRACKNGGVCTPGNTCLCPYGYAGQRCAVPRVRTAGRAWRRTGAGVPVGTSGRGVTKRYVTKVVKMAAAVSDQGCVPVGKDSREKLATMVFVGSKVVKTAGNAAHPGNVCVETVSMAAIVNTVQFLHIPPEGAGIQSAISHVSDGCPVLPIFPDDVKRTSAPPSRTEGATRGSLRPPLKKSAARLVWTRVSKKGVARKRTCRLNCAGNPSHRLQRTTRLSCSPTVAGPASLVSHSLPAAFPYPSCQLQENRQQRPSINRPGPTRRSDTSLLMKHRAFCKLPPRGERHVNRIDIRWAVHPLTAVKHRCPFAGILLSPPVKCQASSNPGPFGPWVQTLAVNTAGNDVLVHERRAGFTSGSAQMTNRSRTLHQVETRDKGAMSVTSPVRRSVRELYGPGTSRVGRTPTARRAPRVSDLSPIGTGALLHMDGYYHVVSCQMHVACNLGTPNTRCTCENEFNAFGERRCALPKARITHRSQSRWGILSLFCVGVALPPLEDSNYDLQARCSIFGREEVKYRVYVTKEDVGKQDGDAKDTTIRYRACLEPA</sequence>
<organism>
    <name type="scientific">Branchiostoma floridae</name>
    <name type="common">Florida lancelet</name>
    <name type="synonym">Amphioxus</name>
    <dbReference type="NCBI Taxonomy" id="7739"/>
    <lineage>
        <taxon>Eukaryota</taxon>
        <taxon>Metazoa</taxon>
        <taxon>Chordata</taxon>
        <taxon>Cephalochordata</taxon>
        <taxon>Leptocardii</taxon>
        <taxon>Amphioxiformes</taxon>
        <taxon>Branchiostomatidae</taxon>
        <taxon>Branchiostoma</taxon>
    </lineage>
</organism>
<reference evidence="10" key="1">
    <citation type="journal article" date="2008" name="Nature">
        <title>The amphioxus genome and the evolution of the chordate karyotype.</title>
        <authorList>
            <consortium name="US DOE Joint Genome Institute (JGI-PGF)"/>
            <person name="Putnam N.H."/>
            <person name="Butts T."/>
            <person name="Ferrier D.E.K."/>
            <person name="Furlong R.F."/>
            <person name="Hellsten U."/>
            <person name="Kawashima T."/>
            <person name="Robinson-Rechavi M."/>
            <person name="Shoguchi E."/>
            <person name="Terry A."/>
            <person name="Yu J.-K."/>
            <person name="Benito-Gutierrez E.L."/>
            <person name="Dubchak I."/>
            <person name="Garcia-Fernandez J."/>
            <person name="Gibson-Brown J.J."/>
            <person name="Grigoriev I.V."/>
            <person name="Horton A.C."/>
            <person name="de Jong P.J."/>
            <person name="Jurka J."/>
            <person name="Kapitonov V.V."/>
            <person name="Kohara Y."/>
            <person name="Kuroki Y."/>
            <person name="Lindquist E."/>
            <person name="Lucas S."/>
            <person name="Osoegawa K."/>
            <person name="Pennacchio L.A."/>
            <person name="Salamov A.A."/>
            <person name="Satou Y."/>
            <person name="Sauka-Spengler T."/>
            <person name="Schmutz J."/>
            <person name="Shin-I T."/>
            <person name="Toyoda A."/>
            <person name="Bronner-Fraser M."/>
            <person name="Fujiyama A."/>
            <person name="Holland L.Z."/>
            <person name="Holland P.W.H."/>
            <person name="Satoh N."/>
            <person name="Rokhsar D.S."/>
        </authorList>
    </citation>
    <scope>NUCLEOTIDE SEQUENCE [LARGE SCALE GENOMIC DNA]</scope>
    <source>
        <strain evidence="10">S238N-H82</strain>
        <tissue evidence="10">Testes</tissue>
    </source>
</reference>
<evidence type="ECO:0000259" key="8">
    <source>
        <dbReference type="PROSITE" id="PS50026"/>
    </source>
</evidence>
<dbReference type="Gene3D" id="2.40.50.120">
    <property type="match status" value="1"/>
</dbReference>
<feature type="domain" description="NtA" evidence="9">
    <location>
        <begin position="28"/>
        <end position="166"/>
    </location>
</feature>
<dbReference type="SUPFAM" id="SSF82895">
    <property type="entry name" value="TSP-1 type 1 repeat"/>
    <property type="match status" value="2"/>
</dbReference>
<dbReference type="eggNOG" id="KOG3544">
    <property type="taxonomic scope" value="Eukaryota"/>
</dbReference>
<feature type="region of interest" description="Disordered" evidence="7">
    <location>
        <begin position="751"/>
        <end position="774"/>
    </location>
</feature>
<evidence type="ECO:0000256" key="1">
    <source>
        <dbReference type="ARBA" id="ARBA00004613"/>
    </source>
</evidence>
<keyword evidence="3" id="KW-0732">Signal</keyword>
<dbReference type="InterPro" id="IPR052065">
    <property type="entry name" value="Compl_asym_regulator"/>
</dbReference>
<feature type="disulfide bond" evidence="6">
    <location>
        <begin position="596"/>
        <end position="606"/>
    </location>
</feature>
<protein>
    <submittedName>
        <fullName evidence="10">Uncharacterized protein</fullName>
    </submittedName>
</protein>
<evidence type="ECO:0000256" key="3">
    <source>
        <dbReference type="ARBA" id="ARBA00022729"/>
    </source>
</evidence>
<dbReference type="EMBL" id="GG666567">
    <property type="protein sequence ID" value="EEN54121.1"/>
    <property type="molecule type" value="Genomic_DNA"/>
</dbReference>
<keyword evidence="6" id="KW-0245">EGF-like domain</keyword>
<evidence type="ECO:0000256" key="5">
    <source>
        <dbReference type="ARBA" id="ARBA00023157"/>
    </source>
</evidence>
<dbReference type="PROSITE" id="PS01186">
    <property type="entry name" value="EGF_2"/>
    <property type="match status" value="1"/>
</dbReference>
<name>C3Z062_BRAFL</name>
<dbReference type="GO" id="GO:0005886">
    <property type="term" value="C:plasma membrane"/>
    <property type="evidence" value="ECO:0007669"/>
    <property type="project" value="GOC"/>
</dbReference>
<dbReference type="Gene3D" id="2.20.100.10">
    <property type="entry name" value="Thrombospondin type-1 (TSP1) repeat"/>
    <property type="match status" value="2"/>
</dbReference>
<dbReference type="InterPro" id="IPR008993">
    <property type="entry name" value="TIMP-like_OB-fold"/>
</dbReference>
<evidence type="ECO:0000259" key="9">
    <source>
        <dbReference type="PROSITE" id="PS51121"/>
    </source>
</evidence>
<dbReference type="AlphaFoldDB" id="C3Z062"/>
<dbReference type="Pfam" id="PF00090">
    <property type="entry name" value="TSP_1"/>
    <property type="match status" value="2"/>
</dbReference>
<comment type="caution">
    <text evidence="6">Lacks conserved residue(s) required for the propagation of feature annotation.</text>
</comment>
<dbReference type="PROSITE" id="PS50026">
    <property type="entry name" value="EGF_3"/>
    <property type="match status" value="1"/>
</dbReference>
<evidence type="ECO:0000256" key="4">
    <source>
        <dbReference type="ARBA" id="ARBA00022737"/>
    </source>
</evidence>
<dbReference type="PANTHER" id="PTHR22906:SF43">
    <property type="entry name" value="PROPERDIN"/>
    <property type="match status" value="1"/>
</dbReference>